<dbReference type="AlphaFoldDB" id="A0A815EBM4"/>
<keyword evidence="3" id="KW-0732">Signal</keyword>
<evidence type="ECO:0000313" key="7">
    <source>
        <dbReference type="Proteomes" id="UP000663852"/>
    </source>
</evidence>
<evidence type="ECO:0000313" key="5">
    <source>
        <dbReference type="EMBL" id="CAF1332158.1"/>
    </source>
</evidence>
<organism evidence="4 7">
    <name type="scientific">Adineta ricciae</name>
    <name type="common">Rotifer</name>
    <dbReference type="NCBI Taxonomy" id="249248"/>
    <lineage>
        <taxon>Eukaryota</taxon>
        <taxon>Metazoa</taxon>
        <taxon>Spiralia</taxon>
        <taxon>Gnathifera</taxon>
        <taxon>Rotifera</taxon>
        <taxon>Eurotatoria</taxon>
        <taxon>Bdelloidea</taxon>
        <taxon>Adinetida</taxon>
        <taxon>Adinetidae</taxon>
        <taxon>Adineta</taxon>
    </lineage>
</organism>
<feature type="chain" id="PRO_5036227364" evidence="3">
    <location>
        <begin position="21"/>
        <end position="375"/>
    </location>
</feature>
<evidence type="ECO:0000313" key="6">
    <source>
        <dbReference type="Proteomes" id="UP000663828"/>
    </source>
</evidence>
<dbReference type="Proteomes" id="UP000663852">
    <property type="component" value="Unassembled WGS sequence"/>
</dbReference>
<feature type="region of interest" description="Disordered" evidence="1">
    <location>
        <begin position="341"/>
        <end position="375"/>
    </location>
</feature>
<keyword evidence="2" id="KW-0812">Transmembrane</keyword>
<dbReference type="Proteomes" id="UP000663828">
    <property type="component" value="Unassembled WGS sequence"/>
</dbReference>
<keyword evidence="2" id="KW-1133">Transmembrane helix</keyword>
<comment type="caution">
    <text evidence="4">The sequence shown here is derived from an EMBL/GenBank/DDBJ whole genome shotgun (WGS) entry which is preliminary data.</text>
</comment>
<evidence type="ECO:0000256" key="3">
    <source>
        <dbReference type="SAM" id="SignalP"/>
    </source>
</evidence>
<keyword evidence="6" id="KW-1185">Reference proteome</keyword>
<feature type="signal peptide" evidence="3">
    <location>
        <begin position="1"/>
        <end position="20"/>
    </location>
</feature>
<evidence type="ECO:0000256" key="2">
    <source>
        <dbReference type="SAM" id="Phobius"/>
    </source>
</evidence>
<dbReference type="OrthoDB" id="9986757at2759"/>
<reference evidence="4" key="1">
    <citation type="submission" date="2021-02" db="EMBL/GenBank/DDBJ databases">
        <authorList>
            <person name="Nowell W R."/>
        </authorList>
    </citation>
    <scope>NUCLEOTIDE SEQUENCE</scope>
</reference>
<gene>
    <name evidence="4" type="ORF">EDS130_LOCUS31046</name>
    <name evidence="5" type="ORF">XAT740_LOCUS30489</name>
</gene>
<dbReference type="EMBL" id="CAJNOJ010000223">
    <property type="protein sequence ID" value="CAF1309256.1"/>
    <property type="molecule type" value="Genomic_DNA"/>
</dbReference>
<protein>
    <submittedName>
        <fullName evidence="4">Uncharacterized protein</fullName>
    </submittedName>
</protein>
<proteinExistence type="predicted"/>
<name>A0A815EBM4_ADIRI</name>
<keyword evidence="2" id="KW-0472">Membrane</keyword>
<accession>A0A815EBM4</accession>
<feature type="transmembrane region" description="Helical" evidence="2">
    <location>
        <begin position="307"/>
        <end position="332"/>
    </location>
</feature>
<dbReference type="EMBL" id="CAJNOR010002723">
    <property type="protein sequence ID" value="CAF1332158.1"/>
    <property type="molecule type" value="Genomic_DNA"/>
</dbReference>
<evidence type="ECO:0000313" key="4">
    <source>
        <dbReference type="EMBL" id="CAF1309256.1"/>
    </source>
</evidence>
<evidence type="ECO:0000256" key="1">
    <source>
        <dbReference type="SAM" id="MobiDB-lite"/>
    </source>
</evidence>
<sequence>MRFFLTIYVIFVYVIDVIQSLKCYSCSGGHTCGSLFSPDSSNVKIVTSPHREEYFSCAISVTPEGVTSRHAIPSHACRSSSHQFCCNHDLCNSLPSPPLPALTARKCVLGKCVMDDGICVDEDEQITVLSSATESCSITSSKGVYQKSFTHNCQPTVRDLTRHVHELSTRSSVMCCNSPECNREILTNAVKGSSLQCYTCDSRISGLAGCQILDPSSPNVYKSGTSSPSESCATIVGVEGQDPVTKIKYPAFVIRTFISKCVDHSLGKVSYGGATFHGRIQCCKSHLCNKDTLTTKKSRGVRYTRKLLLIMTIAIGLLVATIVTGLISFILYRKRVRDTYGSRDTQDPAESISLSRTKSLRGTAKDYPEQSAVPI</sequence>